<dbReference type="OrthoDB" id="5040840at2759"/>
<feature type="compositionally biased region" description="Basic and acidic residues" evidence="1">
    <location>
        <begin position="21"/>
        <end position="42"/>
    </location>
</feature>
<protein>
    <recommendedName>
        <fullName evidence="2">CHAT domain-containing protein</fullName>
    </recommendedName>
</protein>
<dbReference type="Pfam" id="PF12770">
    <property type="entry name" value="CHAT"/>
    <property type="match status" value="1"/>
</dbReference>
<feature type="region of interest" description="Disordered" evidence="1">
    <location>
        <begin position="1"/>
        <end position="42"/>
    </location>
</feature>
<sequence>MAKHQHCQAPTEGVPVKHRPSLRDSKARDILEEGQKKEEQAERETSIRRRNCLLLDALQIYNCGCCASELYQKIQDSHDTSIWLFDRSDWANVFFSAARICTKFAKIPPLDKNGRPILPCHFQCKGQLLTSKDWKHQALYYLEQGRARSLLHSISSGSSVTDRERYVIWKTTREAGTSGTWDMDIRMRVVAEAALQSIKKRDSLIAAAAAPVSAPPTTEAPISDINKQVDDRRESPVSMLPSQESRPSTMAQSMSKSFTDPSSSVDLSQRMNATILAHMKVQIRWRKAILFARTKNPHIGDVLLGDIEEMRANIPSDTVVVEYALASTPPCGVMIIVATSDGIRLAEWNEVDAKEIHDCINNLHATMGFSRSKPGQSTRTAQRVGLGPSRSYVRPSDPQRIASAACQEKLSHVLDDAVVAPVRPHLVGKTKLIIIPSGELAHVPWTIFFDLPVTVVPSLNIWSRLQTQAASSEEVARPKISVVSNAPKDKEKERRNLPALRDIPYSRIEALCIARRHQEWPFIADEKSRDDFKSVAEGAHILHLCAHSTFNHKTPMSSSIQLFQEPLEISDWRELSIRADLVIFSSCVSGLSRAYASGSAVGFAHTLLATGTKTFIGSLWPVDDSATLLFMIMFYKELRKSLSPAEALYTTQKRMRTLTRDELGDLIAEVEEYASHDFQDEYVINPTYHIDELKKQNATELREERYWAAFVLTGYGAKELYPEDLEEE</sequence>
<evidence type="ECO:0000256" key="1">
    <source>
        <dbReference type="SAM" id="MobiDB-lite"/>
    </source>
</evidence>
<feature type="domain" description="CHAT" evidence="2">
    <location>
        <begin position="409"/>
        <end position="714"/>
    </location>
</feature>
<name>A0A6A5U1U2_9PLEO</name>
<feature type="compositionally biased region" description="Low complexity" evidence="1">
    <location>
        <begin position="210"/>
        <end position="221"/>
    </location>
</feature>
<dbReference type="PANTHER" id="PTHR10098">
    <property type="entry name" value="RAPSYN-RELATED"/>
    <property type="match status" value="1"/>
</dbReference>
<dbReference type="AlphaFoldDB" id="A0A6A5U1U2"/>
<keyword evidence="4" id="KW-1185">Reference proteome</keyword>
<proteinExistence type="predicted"/>
<evidence type="ECO:0000259" key="2">
    <source>
        <dbReference type="Pfam" id="PF12770"/>
    </source>
</evidence>
<evidence type="ECO:0000313" key="3">
    <source>
        <dbReference type="EMBL" id="KAF1956976.1"/>
    </source>
</evidence>
<dbReference type="EMBL" id="ML976990">
    <property type="protein sequence ID" value="KAF1956976.1"/>
    <property type="molecule type" value="Genomic_DNA"/>
</dbReference>
<organism evidence="3 4">
    <name type="scientific">Byssothecium circinans</name>
    <dbReference type="NCBI Taxonomy" id="147558"/>
    <lineage>
        <taxon>Eukaryota</taxon>
        <taxon>Fungi</taxon>
        <taxon>Dikarya</taxon>
        <taxon>Ascomycota</taxon>
        <taxon>Pezizomycotina</taxon>
        <taxon>Dothideomycetes</taxon>
        <taxon>Pleosporomycetidae</taxon>
        <taxon>Pleosporales</taxon>
        <taxon>Massarineae</taxon>
        <taxon>Massarinaceae</taxon>
        <taxon>Byssothecium</taxon>
    </lineage>
</organism>
<gene>
    <name evidence="3" type="ORF">CC80DRAFT_52949</name>
</gene>
<feature type="compositionally biased region" description="Polar residues" evidence="1">
    <location>
        <begin position="240"/>
        <end position="265"/>
    </location>
</feature>
<feature type="region of interest" description="Disordered" evidence="1">
    <location>
        <begin position="371"/>
        <end position="390"/>
    </location>
</feature>
<dbReference type="Proteomes" id="UP000800035">
    <property type="component" value="Unassembled WGS sequence"/>
</dbReference>
<feature type="region of interest" description="Disordered" evidence="1">
    <location>
        <begin position="210"/>
        <end position="265"/>
    </location>
</feature>
<dbReference type="InterPro" id="IPR024983">
    <property type="entry name" value="CHAT_dom"/>
</dbReference>
<evidence type="ECO:0000313" key="4">
    <source>
        <dbReference type="Proteomes" id="UP000800035"/>
    </source>
</evidence>
<reference evidence="3" key="1">
    <citation type="journal article" date="2020" name="Stud. Mycol.">
        <title>101 Dothideomycetes genomes: a test case for predicting lifestyles and emergence of pathogens.</title>
        <authorList>
            <person name="Haridas S."/>
            <person name="Albert R."/>
            <person name="Binder M."/>
            <person name="Bloem J."/>
            <person name="Labutti K."/>
            <person name="Salamov A."/>
            <person name="Andreopoulos B."/>
            <person name="Baker S."/>
            <person name="Barry K."/>
            <person name="Bills G."/>
            <person name="Bluhm B."/>
            <person name="Cannon C."/>
            <person name="Castanera R."/>
            <person name="Culley D."/>
            <person name="Daum C."/>
            <person name="Ezra D."/>
            <person name="Gonzalez J."/>
            <person name="Henrissat B."/>
            <person name="Kuo A."/>
            <person name="Liang C."/>
            <person name="Lipzen A."/>
            <person name="Lutzoni F."/>
            <person name="Magnuson J."/>
            <person name="Mondo S."/>
            <person name="Nolan M."/>
            <person name="Ohm R."/>
            <person name="Pangilinan J."/>
            <person name="Park H.-J."/>
            <person name="Ramirez L."/>
            <person name="Alfaro M."/>
            <person name="Sun H."/>
            <person name="Tritt A."/>
            <person name="Yoshinaga Y."/>
            <person name="Zwiers L.-H."/>
            <person name="Turgeon B."/>
            <person name="Goodwin S."/>
            <person name="Spatafora J."/>
            <person name="Crous P."/>
            <person name="Grigoriev I."/>
        </authorList>
    </citation>
    <scope>NUCLEOTIDE SEQUENCE</scope>
    <source>
        <strain evidence="3">CBS 675.92</strain>
    </source>
</reference>
<accession>A0A6A5U1U2</accession>